<dbReference type="InterPro" id="IPR011447">
    <property type="entry name" value="DUF1552"/>
</dbReference>
<dbReference type="Proteomes" id="UP001150924">
    <property type="component" value="Unassembled WGS sequence"/>
</dbReference>
<dbReference type="InterPro" id="IPR006311">
    <property type="entry name" value="TAT_signal"/>
</dbReference>
<protein>
    <submittedName>
        <fullName evidence="1">DUF1552 domain-containing protein</fullName>
    </submittedName>
</protein>
<gene>
    <name evidence="1" type="ORF">OV079_28585</name>
</gene>
<evidence type="ECO:0000313" key="1">
    <source>
        <dbReference type="EMBL" id="MCY1009451.1"/>
    </source>
</evidence>
<dbReference type="RefSeq" id="WP_267772116.1">
    <property type="nucleotide sequence ID" value="NZ_JAPNKE010000002.1"/>
</dbReference>
<evidence type="ECO:0000313" key="2">
    <source>
        <dbReference type="Proteomes" id="UP001150924"/>
    </source>
</evidence>
<organism evidence="1 2">
    <name type="scientific">Nannocystis pusilla</name>
    <dbReference type="NCBI Taxonomy" id="889268"/>
    <lineage>
        <taxon>Bacteria</taxon>
        <taxon>Pseudomonadati</taxon>
        <taxon>Myxococcota</taxon>
        <taxon>Polyangia</taxon>
        <taxon>Nannocystales</taxon>
        <taxon>Nannocystaceae</taxon>
        <taxon>Nannocystis</taxon>
    </lineage>
</organism>
<comment type="caution">
    <text evidence="1">The sequence shown here is derived from an EMBL/GenBank/DDBJ whole genome shotgun (WGS) entry which is preliminary data.</text>
</comment>
<dbReference type="PROSITE" id="PS51318">
    <property type="entry name" value="TAT"/>
    <property type="match status" value="1"/>
</dbReference>
<accession>A0A9X3ET30</accession>
<dbReference type="AlphaFoldDB" id="A0A9X3ET30"/>
<dbReference type="EMBL" id="JAPNKE010000002">
    <property type="protein sequence ID" value="MCY1009451.1"/>
    <property type="molecule type" value="Genomic_DNA"/>
</dbReference>
<name>A0A9X3ET30_9BACT</name>
<dbReference type="Pfam" id="PF07586">
    <property type="entry name" value="HXXSHH"/>
    <property type="match status" value="1"/>
</dbReference>
<reference evidence="1" key="1">
    <citation type="submission" date="2022-11" db="EMBL/GenBank/DDBJ databases">
        <title>Minimal conservation of predation-associated metabolite biosynthetic gene clusters underscores biosynthetic potential of Myxococcota including descriptions for ten novel species: Archangium lansinium sp. nov., Myxococcus landrumus sp. nov., Nannocystis bai.</title>
        <authorList>
            <person name="Ahearne A."/>
            <person name="Stevens C."/>
            <person name="Phillips K."/>
        </authorList>
    </citation>
    <scope>NUCLEOTIDE SEQUENCE</scope>
    <source>
        <strain evidence="1">Na p29</strain>
    </source>
</reference>
<proteinExistence type="predicted"/>
<sequence length="481" mass="50728">MFTRRNFLTTAGLLTGAGLFGGAALTGRRSRAADGDPRRVVIFLEGNGIRPACVRDPLTLETLEGYAGKPIESNRDYGHDDPVLVPAAPLAEARSLGALAGVDDDISLVERACLVLGLSATYVGGGHSTDFGALSASRAAGGPAGPTLETVLSAIPEVRGNTPFDAIRIGVGAATTPLNYASCAFDAGKPAPVLLSPAASFASLFGSVASGQAGEEFETRKQLLEFALEDVSRELKTFAGSKRGRAKLETYEASLLTMLARNDQIVGMKGALQAVKPLGPGEADPDPYASDDPLEQLRLQADIATASLLAGLTNVAVVTFGAGAYYWSLQYPTLVDLYPGKQVLGGHDLRHGESPEFHEVLHEVTSRGVAEMARMARTLAAHPEQGGTMLDNTLLLYMSDNGEQHHSNAEEWAMLLLGGNNMGFKTDGRSVTYPKSGHENNRQTSNMFNSLLHGAGLPTDDFGHTDPNTRIAEGPLAEVWG</sequence>
<keyword evidence="2" id="KW-1185">Reference proteome</keyword>